<reference evidence="2 3" key="1">
    <citation type="journal article" date="2008" name="Science">
        <title>The Physcomitrella genome reveals evolutionary insights into the conquest of land by plants.</title>
        <authorList>
            <person name="Rensing S."/>
            <person name="Lang D."/>
            <person name="Zimmer A."/>
            <person name="Terry A."/>
            <person name="Salamov A."/>
            <person name="Shapiro H."/>
            <person name="Nishiyama T."/>
            <person name="Perroud P.-F."/>
            <person name="Lindquist E."/>
            <person name="Kamisugi Y."/>
            <person name="Tanahashi T."/>
            <person name="Sakakibara K."/>
            <person name="Fujita T."/>
            <person name="Oishi K."/>
            <person name="Shin-I T."/>
            <person name="Kuroki Y."/>
            <person name="Toyoda A."/>
            <person name="Suzuki Y."/>
            <person name="Hashimoto A."/>
            <person name="Yamaguchi K."/>
            <person name="Sugano A."/>
            <person name="Kohara Y."/>
            <person name="Fujiyama A."/>
            <person name="Anterola A."/>
            <person name="Aoki S."/>
            <person name="Ashton N."/>
            <person name="Barbazuk W.B."/>
            <person name="Barker E."/>
            <person name="Bennetzen J."/>
            <person name="Bezanilla M."/>
            <person name="Blankenship R."/>
            <person name="Cho S.H."/>
            <person name="Dutcher S."/>
            <person name="Estelle M."/>
            <person name="Fawcett J.A."/>
            <person name="Gundlach H."/>
            <person name="Hanada K."/>
            <person name="Heyl A."/>
            <person name="Hicks K.A."/>
            <person name="Hugh J."/>
            <person name="Lohr M."/>
            <person name="Mayer K."/>
            <person name="Melkozernov A."/>
            <person name="Murata T."/>
            <person name="Nelson D."/>
            <person name="Pils B."/>
            <person name="Prigge M."/>
            <person name="Reiss B."/>
            <person name="Renner T."/>
            <person name="Rombauts S."/>
            <person name="Rushton P."/>
            <person name="Sanderfoot A."/>
            <person name="Schween G."/>
            <person name="Shiu S.-H."/>
            <person name="Stueber K."/>
            <person name="Theodoulou F.L."/>
            <person name="Tu H."/>
            <person name="Van de Peer Y."/>
            <person name="Verrier P.J."/>
            <person name="Waters E."/>
            <person name="Wood A."/>
            <person name="Yang L."/>
            <person name="Cove D."/>
            <person name="Cuming A."/>
            <person name="Hasebe M."/>
            <person name="Lucas S."/>
            <person name="Mishler D.B."/>
            <person name="Reski R."/>
            <person name="Grigoriev I."/>
            <person name="Quatrano R.S."/>
            <person name="Boore J.L."/>
        </authorList>
    </citation>
    <scope>NUCLEOTIDE SEQUENCE [LARGE SCALE GENOMIC DNA]</scope>
    <source>
        <strain evidence="2 3">cv. Gransden 2004</strain>
    </source>
</reference>
<dbReference type="EnsemblPlants" id="Pp3c20_8630V3.3">
    <property type="protein sequence ID" value="PAC:32947301.CDS.1"/>
    <property type="gene ID" value="Pp3c20_8630"/>
</dbReference>
<dbReference type="Gramene" id="Pp3c20_8630V3.3">
    <property type="protein sequence ID" value="PAC:32947301.CDS.1"/>
    <property type="gene ID" value="Pp3c20_8630"/>
</dbReference>
<proteinExistence type="predicted"/>
<keyword evidence="3" id="KW-1185">Reference proteome</keyword>
<dbReference type="EMBL" id="ABEU02000020">
    <property type="status" value="NOT_ANNOTATED_CDS"/>
    <property type="molecule type" value="Genomic_DNA"/>
</dbReference>
<evidence type="ECO:0008006" key="4">
    <source>
        <dbReference type="Google" id="ProtNLM"/>
    </source>
</evidence>
<reference evidence="2" key="3">
    <citation type="submission" date="2020-12" db="UniProtKB">
        <authorList>
            <consortium name="EnsemblPlants"/>
        </authorList>
    </citation>
    <scope>IDENTIFICATION</scope>
</reference>
<dbReference type="AlphaFoldDB" id="A0A7I4EUW8"/>
<accession>A0A7I4EUW8</accession>
<evidence type="ECO:0000256" key="1">
    <source>
        <dbReference type="SAM" id="SignalP"/>
    </source>
</evidence>
<gene>
    <name evidence="2" type="primary">LOC112272982</name>
</gene>
<evidence type="ECO:0000313" key="2">
    <source>
        <dbReference type="EnsemblPlants" id="PAC:32947301.CDS.1"/>
    </source>
</evidence>
<name>A0A7I4EUW8_PHYPA</name>
<protein>
    <recommendedName>
        <fullName evidence="4">Secreted protein</fullName>
    </recommendedName>
</protein>
<dbReference type="Proteomes" id="UP000006727">
    <property type="component" value="Chromosome 20"/>
</dbReference>
<evidence type="ECO:0000313" key="3">
    <source>
        <dbReference type="Proteomes" id="UP000006727"/>
    </source>
</evidence>
<sequence>MIWRFFSKSILIGTLQITHSSVLNCGGKFHESLNSVALTCSSDVSDPPLKSMTEQTSCCREGHLTTSSWEQYL</sequence>
<organism evidence="2 3">
    <name type="scientific">Physcomitrium patens</name>
    <name type="common">Spreading-leaved earth moss</name>
    <name type="synonym">Physcomitrella patens</name>
    <dbReference type="NCBI Taxonomy" id="3218"/>
    <lineage>
        <taxon>Eukaryota</taxon>
        <taxon>Viridiplantae</taxon>
        <taxon>Streptophyta</taxon>
        <taxon>Embryophyta</taxon>
        <taxon>Bryophyta</taxon>
        <taxon>Bryophytina</taxon>
        <taxon>Bryopsida</taxon>
        <taxon>Funariidae</taxon>
        <taxon>Funariales</taxon>
        <taxon>Funariaceae</taxon>
        <taxon>Physcomitrium</taxon>
    </lineage>
</organism>
<reference evidence="2 3" key="2">
    <citation type="journal article" date="2018" name="Plant J.">
        <title>The Physcomitrella patens chromosome-scale assembly reveals moss genome structure and evolution.</title>
        <authorList>
            <person name="Lang D."/>
            <person name="Ullrich K.K."/>
            <person name="Murat F."/>
            <person name="Fuchs J."/>
            <person name="Jenkins J."/>
            <person name="Haas F.B."/>
            <person name="Piednoel M."/>
            <person name="Gundlach H."/>
            <person name="Van Bel M."/>
            <person name="Meyberg R."/>
            <person name="Vives C."/>
            <person name="Morata J."/>
            <person name="Symeonidi A."/>
            <person name="Hiss M."/>
            <person name="Muchero W."/>
            <person name="Kamisugi Y."/>
            <person name="Saleh O."/>
            <person name="Blanc G."/>
            <person name="Decker E.L."/>
            <person name="van Gessel N."/>
            <person name="Grimwood J."/>
            <person name="Hayes R.D."/>
            <person name="Graham S.W."/>
            <person name="Gunter L.E."/>
            <person name="McDaniel S.F."/>
            <person name="Hoernstein S.N.W."/>
            <person name="Larsson A."/>
            <person name="Li F.W."/>
            <person name="Perroud P.F."/>
            <person name="Phillips J."/>
            <person name="Ranjan P."/>
            <person name="Rokshar D.S."/>
            <person name="Rothfels C.J."/>
            <person name="Schneider L."/>
            <person name="Shu S."/>
            <person name="Stevenson D.W."/>
            <person name="Thummler F."/>
            <person name="Tillich M."/>
            <person name="Villarreal Aguilar J.C."/>
            <person name="Widiez T."/>
            <person name="Wong G.K."/>
            <person name="Wymore A."/>
            <person name="Zhang Y."/>
            <person name="Zimmer A.D."/>
            <person name="Quatrano R.S."/>
            <person name="Mayer K.F.X."/>
            <person name="Goodstein D."/>
            <person name="Casacuberta J.M."/>
            <person name="Vandepoele K."/>
            <person name="Reski R."/>
            <person name="Cuming A.C."/>
            <person name="Tuskan G.A."/>
            <person name="Maumus F."/>
            <person name="Salse J."/>
            <person name="Schmutz J."/>
            <person name="Rensing S.A."/>
        </authorList>
    </citation>
    <scope>NUCLEOTIDE SEQUENCE [LARGE SCALE GENOMIC DNA]</scope>
    <source>
        <strain evidence="2 3">cv. Gransden 2004</strain>
    </source>
</reference>
<keyword evidence="1" id="KW-0732">Signal</keyword>
<feature type="chain" id="PRO_5029512070" description="Secreted protein" evidence="1">
    <location>
        <begin position="21"/>
        <end position="73"/>
    </location>
</feature>
<feature type="signal peptide" evidence="1">
    <location>
        <begin position="1"/>
        <end position="20"/>
    </location>
</feature>